<feature type="region of interest" description="Disordered" evidence="1">
    <location>
        <begin position="947"/>
        <end position="1006"/>
    </location>
</feature>
<feature type="compositionally biased region" description="Low complexity" evidence="1">
    <location>
        <begin position="953"/>
        <end position="967"/>
    </location>
</feature>
<feature type="region of interest" description="Disordered" evidence="1">
    <location>
        <begin position="565"/>
        <end position="616"/>
    </location>
</feature>
<dbReference type="EMBL" id="QWIN01000322">
    <property type="protein sequence ID" value="RMY53886.1"/>
    <property type="molecule type" value="Genomic_DNA"/>
</dbReference>
<feature type="region of interest" description="Disordered" evidence="1">
    <location>
        <begin position="490"/>
        <end position="537"/>
    </location>
</feature>
<organism evidence="2 3">
    <name type="scientific">Hortaea werneckii</name>
    <name type="common">Black yeast</name>
    <name type="synonym">Cladosporium werneckii</name>
    <dbReference type="NCBI Taxonomy" id="91943"/>
    <lineage>
        <taxon>Eukaryota</taxon>
        <taxon>Fungi</taxon>
        <taxon>Dikarya</taxon>
        <taxon>Ascomycota</taxon>
        <taxon>Pezizomycotina</taxon>
        <taxon>Dothideomycetes</taxon>
        <taxon>Dothideomycetidae</taxon>
        <taxon>Mycosphaerellales</taxon>
        <taxon>Teratosphaeriaceae</taxon>
        <taxon>Hortaea</taxon>
    </lineage>
</organism>
<evidence type="ECO:0000313" key="3">
    <source>
        <dbReference type="Proteomes" id="UP000270230"/>
    </source>
</evidence>
<gene>
    <name evidence="2" type="ORF">D0865_05023</name>
</gene>
<proteinExistence type="predicted"/>
<feature type="compositionally biased region" description="Low complexity" evidence="1">
    <location>
        <begin position="491"/>
        <end position="508"/>
    </location>
</feature>
<feature type="region of interest" description="Disordered" evidence="1">
    <location>
        <begin position="1"/>
        <end position="67"/>
    </location>
</feature>
<protein>
    <submittedName>
        <fullName evidence="2">Uncharacterized protein</fullName>
    </submittedName>
</protein>
<feature type="compositionally biased region" description="Polar residues" evidence="1">
    <location>
        <begin position="53"/>
        <end position="67"/>
    </location>
</feature>
<dbReference type="OrthoDB" id="3944128at2759"/>
<sequence>MSKRVDSNSVAPNIEGLLQTAAKSGKDFQTPPSPKTDAWRRQKSTRAPDSAPYANSTTKSGTGSGIFTNLSTATRRSKNITAEAYACQLSSIAYEEACAAQSSSTSYYDWSWSIPMGLADVYTTVNGVPYAHGTFTTTSTMWTTTVQTHEFATDKVPVPDCGIGQEMCIDMYKDYMKSMGLNLYVDDFPPISPAPTNSPRCPRPYFPLNSEGDGTSIIGPPCSVWAGHVELFYWPPEPSTVSGHITAAPKETREAITVVGNTTLTMTSPSVYVSFDALTAWYEAIEMVFEDFQAHPTQLQSQVGDAHSNYILPMDPQDVSTIRFIVSDWPQYLHSITAYGSQNHSLFSRSMFHMTGDYSGMVGEPYQMDFASLTKPSPKDYFLNPNFLGCAQIGDPSCGTIFEGDYKPQLSLPSQLLKLDPAWSSCVPYLLGVYDPPKALTAAKTLKAPAYPTSAQPSLSTPAEAGSMLASPTPYATRIGYSTPSFNTKWGAAPSEASPSSSTAQGSTRNRYQDSGPATSQLESEQTEASTTTSAEEVVGEVPSLLLNLHASHISDAPLPVVVSNAQPGSWNEDPNAATTSATLPTHDADSTVPSAETNTENKSRQSSEKVLGTSRPGNALSVLSAAYESYLSTESSAALPVVVTSSLPIEKFTTQSTLLSIGSTSLTLLGSAPGKAIQMGTNTVQPGEQVTLDQQTISYGPSGIEFLQAGTTSTYTFDPISTSSKQLEEDQEGRKTFTISSMTVYKPESTGLAVIDSTTLSVGGSALSKDGQELSLAPSGLAVASGSETKLLPFTASDRPPASVSADVATLTIASSTIIATRLASTAVVIGESHTLQVGGPAYTANDEIALTLGPEGLIVANKDQTSTLLATSKPSPTPSHQIVITAGGKTWTAAQLSHQEGSKGLSIGDTTLYQDGPALTRSGKVLSAASDGKLVMQDSSMTTTVRLPALASQETTTASTTSESGAESDAEEAQSTSKLPSRSETTTTIAASSTQSVRGAGRDDRVFVPFLYPRQAKEGNFNKRTT</sequence>
<reference evidence="2 3" key="1">
    <citation type="journal article" date="2018" name="BMC Genomics">
        <title>Genomic evidence for intraspecific hybridization in a clonal and extremely halotolerant yeast.</title>
        <authorList>
            <person name="Gostincar C."/>
            <person name="Stajich J.E."/>
            <person name="Zupancic J."/>
            <person name="Zalar P."/>
            <person name="Gunde-Cimerman N."/>
        </authorList>
    </citation>
    <scope>NUCLEOTIDE SEQUENCE [LARGE SCALE GENOMIC DNA]</scope>
    <source>
        <strain evidence="2 3">EXF-151</strain>
    </source>
</reference>
<evidence type="ECO:0000313" key="2">
    <source>
        <dbReference type="EMBL" id="RMY53886.1"/>
    </source>
</evidence>
<evidence type="ECO:0000256" key="1">
    <source>
        <dbReference type="SAM" id="MobiDB-lite"/>
    </source>
</evidence>
<comment type="caution">
    <text evidence="2">The sequence shown here is derived from an EMBL/GenBank/DDBJ whole genome shotgun (WGS) entry which is preliminary data.</text>
</comment>
<feature type="compositionally biased region" description="Low complexity" evidence="1">
    <location>
        <begin position="519"/>
        <end position="537"/>
    </location>
</feature>
<accession>A0A3M7CQE4</accession>
<feature type="compositionally biased region" description="Low complexity" evidence="1">
    <location>
        <begin position="984"/>
        <end position="998"/>
    </location>
</feature>
<dbReference type="AlphaFoldDB" id="A0A3M7CQE4"/>
<name>A0A3M7CQE4_HORWE</name>
<dbReference type="Proteomes" id="UP000270230">
    <property type="component" value="Unassembled WGS sequence"/>
</dbReference>